<comment type="cofactor">
    <cofactor evidence="5">
        <name>Ca(2+)</name>
        <dbReference type="ChEBI" id="CHEBI:29108"/>
    </cofactor>
    <text evidence="5">Binds 1 Ca(2+) ion per dimer.</text>
</comment>
<comment type="similarity">
    <text evidence="1">Belongs to the peptidase S45 family.</text>
</comment>
<evidence type="ECO:0000313" key="8">
    <source>
        <dbReference type="Proteomes" id="UP000008461"/>
    </source>
</evidence>
<feature type="chain" id="PRO_5003312637" evidence="6">
    <location>
        <begin position="19"/>
        <end position="800"/>
    </location>
</feature>
<dbReference type="SUPFAM" id="SSF56235">
    <property type="entry name" value="N-terminal nucleophile aminohydrolases (Ntn hydrolases)"/>
    <property type="match status" value="1"/>
</dbReference>
<feature type="active site" description="Nucleophile" evidence="4">
    <location>
        <position position="268"/>
    </location>
</feature>
<dbReference type="PANTHER" id="PTHR34218:SF4">
    <property type="entry name" value="ACYL-HOMOSERINE LACTONE ACYLASE QUIP"/>
    <property type="match status" value="1"/>
</dbReference>
<dbReference type="Gene3D" id="2.30.120.10">
    <property type="match status" value="1"/>
</dbReference>
<keyword evidence="2 7" id="KW-0378">Hydrolase</keyword>
<keyword evidence="5" id="KW-0479">Metal-binding</keyword>
<reference evidence="7 8" key="1">
    <citation type="journal article" date="2011" name="Stand. Genomic Sci.">
        <title>Complete genome sequence of Haliscomenobacter hydrossis type strain (O).</title>
        <authorList>
            <consortium name="US DOE Joint Genome Institute (JGI-PGF)"/>
            <person name="Daligault H."/>
            <person name="Lapidus A."/>
            <person name="Zeytun A."/>
            <person name="Nolan M."/>
            <person name="Lucas S."/>
            <person name="Del Rio T.G."/>
            <person name="Tice H."/>
            <person name="Cheng J.F."/>
            <person name="Tapia R."/>
            <person name="Han C."/>
            <person name="Goodwin L."/>
            <person name="Pitluck S."/>
            <person name="Liolios K."/>
            <person name="Pagani I."/>
            <person name="Ivanova N."/>
            <person name="Huntemann M."/>
            <person name="Mavromatis K."/>
            <person name="Mikhailova N."/>
            <person name="Pati A."/>
            <person name="Chen A."/>
            <person name="Palaniappan K."/>
            <person name="Land M."/>
            <person name="Hauser L."/>
            <person name="Brambilla E.M."/>
            <person name="Rohde M."/>
            <person name="Verbarg S."/>
            <person name="Goker M."/>
            <person name="Bristow J."/>
            <person name="Eisen J.A."/>
            <person name="Markowitz V."/>
            <person name="Hugenholtz P."/>
            <person name="Kyrpides N.C."/>
            <person name="Klenk H.P."/>
            <person name="Woyke T."/>
        </authorList>
    </citation>
    <scope>NUCLEOTIDE SEQUENCE [LARGE SCALE GENOMIC DNA]</scope>
    <source>
        <strain evidence="8">ATCC 27775 / DSM 1100 / LMG 10767 / O</strain>
    </source>
</reference>
<keyword evidence="8" id="KW-1185">Reference proteome</keyword>
<dbReference type="OrthoDB" id="9759796at2"/>
<feature type="binding site" evidence="5">
    <location>
        <position position="343"/>
    </location>
    <ligand>
        <name>Ca(2+)</name>
        <dbReference type="ChEBI" id="CHEBI:29108"/>
    </ligand>
</feature>
<dbReference type="InterPro" id="IPR002692">
    <property type="entry name" value="S45"/>
</dbReference>
<dbReference type="MEROPS" id="S45.003"/>
<dbReference type="CDD" id="cd03747">
    <property type="entry name" value="Ntn_PGA_like"/>
    <property type="match status" value="1"/>
</dbReference>
<dbReference type="InterPro" id="IPR029055">
    <property type="entry name" value="Ntn_hydrolases_N"/>
</dbReference>
<proteinExistence type="inferred from homology"/>
<feature type="binding site" evidence="5">
    <location>
        <position position="340"/>
    </location>
    <ligand>
        <name>Ca(2+)</name>
        <dbReference type="ChEBI" id="CHEBI:29108"/>
    </ligand>
</feature>
<gene>
    <name evidence="7" type="ordered locus">Halhy_6351</name>
</gene>
<sequence length="800" mass="90507">MKATFVLLFLTLCTQISAQEQLKLSGLEKPVEIITDQWGVPHIYAQTEHDLFFAQGFYAARDRLFQFEMWRRQATGTVAEILGEREIERDLGARLFRFRGNLDQEMAHYHPRGKSIITAFVAGVNAWIKQTQLKPELLPLEFKSLGIKPGLWTPDVVISRHQGLLENVTDEWNNAKALLALGEDKFRELIWFHPQKPDLHLDAAIPKALLQQDVLKLYNAFRKPLSFKPEDLIGAVRNPNAAQYRDLAALEEQEYQEAQSEKLSNVGSNNWIVSGNHTQSGYPMLANDPHRAVSTPSLRYMTHLVGPGWNVIGGGEPVIPGVSIGHNEYGAWGLTIFSTDAEDLYVYETHPTNPNLYKAGGEWRKMTIVKDTIKVKGKAPIIVELKYTHHGPVVHEDPKLKTACAVRCAWLEVGGSPYLASLRMGQAKNWEEFRLACQYSHIPAENMIWADRAGNIGWQAVGITPIRRQHSGLLPVPGDGRFEWDGYLPILERPGVANPSQGFWATANENVTPKDYKYWETIGYKWADPYRGDRCAEVLSSGRKFTLQDFTSLQTDYLSIPARNLVPLLRNLVSADTSAEWARRTLLQWDFQLEKLSIGATLYDAWERQLRTELEQMLLPANVRTLVNIQTYRLVEFLLLPDGKFGTDPTRGRNDLVLKALSTAMQNLTTRFQGIPRSQWHYGQEKYKHVLLRHPLSSAVNPELRKKLDHGPLPRGGSGQTVGATAAGYNQTHGATFRLVVDTGNWDHCLATNSPGQSGNPDHPHYRNLFEMWANDQYFPLFYSKGKIESVKYGQLNLVP</sequence>
<feature type="signal peptide" evidence="6">
    <location>
        <begin position="1"/>
        <end position="18"/>
    </location>
</feature>
<dbReference type="HOGENOM" id="CLU_011790_0_0_10"/>
<dbReference type="Proteomes" id="UP000008461">
    <property type="component" value="Chromosome"/>
</dbReference>
<keyword evidence="5" id="KW-0106">Calcium</keyword>
<dbReference type="EC" id="3.5.1.97" evidence="7"/>
<name>F4L7J0_HALH1</name>
<dbReference type="eggNOG" id="COG2366">
    <property type="taxonomic scope" value="Bacteria"/>
</dbReference>
<protein>
    <submittedName>
        <fullName evidence="7">Acyl-homoserine-lactone acylase</fullName>
        <ecNumber evidence="7">3.5.1.97</ecNumber>
    </submittedName>
</protein>
<dbReference type="Gene3D" id="1.10.439.10">
    <property type="entry name" value="Penicillin Amidohydrolase, domain 1"/>
    <property type="match status" value="1"/>
</dbReference>
<keyword evidence="3" id="KW-0865">Zymogen</keyword>
<dbReference type="Gene3D" id="1.10.1400.10">
    <property type="match status" value="1"/>
</dbReference>
<reference key="2">
    <citation type="submission" date="2011-04" db="EMBL/GenBank/DDBJ databases">
        <title>Complete sequence of chromosome of Haliscomenobacter hydrossis DSM 1100.</title>
        <authorList>
            <consortium name="US DOE Joint Genome Institute (JGI-PGF)"/>
            <person name="Lucas S."/>
            <person name="Han J."/>
            <person name="Lapidus A."/>
            <person name="Bruce D."/>
            <person name="Goodwin L."/>
            <person name="Pitluck S."/>
            <person name="Peters L."/>
            <person name="Kyrpides N."/>
            <person name="Mavromatis K."/>
            <person name="Ivanova N."/>
            <person name="Ovchinnikova G."/>
            <person name="Pagani I."/>
            <person name="Daligault H."/>
            <person name="Detter J.C."/>
            <person name="Han C."/>
            <person name="Land M."/>
            <person name="Hauser L."/>
            <person name="Markowitz V."/>
            <person name="Cheng J.-F."/>
            <person name="Hugenholtz P."/>
            <person name="Woyke T."/>
            <person name="Wu D."/>
            <person name="Verbarg S."/>
            <person name="Frueling A."/>
            <person name="Brambilla E."/>
            <person name="Klenk H.-P."/>
            <person name="Eisen J.A."/>
        </authorList>
    </citation>
    <scope>NUCLEOTIDE SEQUENCE</scope>
    <source>
        <strain>DSM 1100</strain>
    </source>
</reference>
<evidence type="ECO:0000256" key="3">
    <source>
        <dbReference type="ARBA" id="ARBA00023145"/>
    </source>
</evidence>
<dbReference type="PANTHER" id="PTHR34218">
    <property type="entry name" value="PEPTIDASE S45 PENICILLIN AMIDASE"/>
    <property type="match status" value="1"/>
</dbReference>
<dbReference type="RefSeq" id="WP_013768691.1">
    <property type="nucleotide sequence ID" value="NC_015510.1"/>
</dbReference>
<dbReference type="STRING" id="760192.Halhy_6351"/>
<evidence type="ECO:0000256" key="2">
    <source>
        <dbReference type="ARBA" id="ARBA00022801"/>
    </source>
</evidence>
<dbReference type="AlphaFoldDB" id="F4L7J0"/>
<dbReference type="Pfam" id="PF01804">
    <property type="entry name" value="Penicil_amidase"/>
    <property type="match status" value="1"/>
</dbReference>
<dbReference type="EMBL" id="CP002691">
    <property type="protein sequence ID" value="AEE54170.1"/>
    <property type="molecule type" value="Genomic_DNA"/>
</dbReference>
<evidence type="ECO:0000256" key="5">
    <source>
        <dbReference type="PIRSR" id="PIRSR001227-2"/>
    </source>
</evidence>
<dbReference type="KEGG" id="hhy:Halhy_6351"/>
<dbReference type="Gene3D" id="3.60.20.10">
    <property type="entry name" value="Glutamine Phosphoribosylpyrophosphate, subunit 1, domain 1"/>
    <property type="match status" value="1"/>
</dbReference>
<accession>F4L7J0</accession>
<evidence type="ECO:0000313" key="7">
    <source>
        <dbReference type="EMBL" id="AEE54170.1"/>
    </source>
</evidence>
<dbReference type="InterPro" id="IPR014395">
    <property type="entry name" value="Pen/GL7ACA/AHL_acylase"/>
</dbReference>
<dbReference type="GO" id="GO:0046872">
    <property type="term" value="F:metal ion binding"/>
    <property type="evidence" value="ECO:0007669"/>
    <property type="project" value="UniProtKB-KW"/>
</dbReference>
<evidence type="ECO:0000256" key="4">
    <source>
        <dbReference type="PIRSR" id="PIRSR001227-1"/>
    </source>
</evidence>
<dbReference type="GO" id="GO:0016811">
    <property type="term" value="F:hydrolase activity, acting on carbon-nitrogen (but not peptide) bonds, in linear amides"/>
    <property type="evidence" value="ECO:0007669"/>
    <property type="project" value="InterPro"/>
</dbReference>
<dbReference type="PIRSF" id="PIRSF001227">
    <property type="entry name" value="Pen_acylase"/>
    <property type="match status" value="1"/>
</dbReference>
<evidence type="ECO:0000256" key="1">
    <source>
        <dbReference type="ARBA" id="ARBA00006586"/>
    </source>
</evidence>
<organism evidence="7 8">
    <name type="scientific">Haliscomenobacter hydrossis (strain ATCC 27775 / DSM 1100 / LMG 10767 / O)</name>
    <dbReference type="NCBI Taxonomy" id="760192"/>
    <lineage>
        <taxon>Bacteria</taxon>
        <taxon>Pseudomonadati</taxon>
        <taxon>Bacteroidota</taxon>
        <taxon>Saprospiria</taxon>
        <taxon>Saprospirales</taxon>
        <taxon>Haliscomenobacteraceae</taxon>
        <taxon>Haliscomenobacter</taxon>
    </lineage>
</organism>
<dbReference type="InterPro" id="IPR043147">
    <property type="entry name" value="Penicillin_amidase_A-knob"/>
</dbReference>
<keyword evidence="6" id="KW-0732">Signal</keyword>
<evidence type="ECO:0000256" key="6">
    <source>
        <dbReference type="SAM" id="SignalP"/>
    </source>
</evidence>
<dbReference type="InterPro" id="IPR043146">
    <property type="entry name" value="Penicillin_amidase_N_B-knob"/>
</dbReference>
<feature type="binding site" evidence="5">
    <location>
        <position position="171"/>
    </location>
    <ligand>
        <name>Ca(2+)</name>
        <dbReference type="ChEBI" id="CHEBI:29108"/>
    </ligand>
</feature>
<dbReference type="GO" id="GO:0017000">
    <property type="term" value="P:antibiotic biosynthetic process"/>
    <property type="evidence" value="ECO:0007669"/>
    <property type="project" value="InterPro"/>
</dbReference>
<dbReference type="InterPro" id="IPR023343">
    <property type="entry name" value="Penicillin_amidase_dom1"/>
</dbReference>